<proteinExistence type="inferred from homology"/>
<evidence type="ECO:0000256" key="10">
    <source>
        <dbReference type="ARBA" id="ARBA00044770"/>
    </source>
</evidence>
<feature type="chain" id="PRO_5015777624" description="peptidoglycan glycosyltransferase" evidence="12">
    <location>
        <begin position="21"/>
        <end position="678"/>
    </location>
</feature>
<dbReference type="Pfam" id="PF00905">
    <property type="entry name" value="Transpeptidase"/>
    <property type="match status" value="1"/>
</dbReference>
<evidence type="ECO:0000256" key="1">
    <source>
        <dbReference type="ARBA" id="ARBA00004752"/>
    </source>
</evidence>
<evidence type="ECO:0000256" key="5">
    <source>
        <dbReference type="ARBA" id="ARBA00022670"/>
    </source>
</evidence>
<evidence type="ECO:0000256" key="11">
    <source>
        <dbReference type="ARBA" id="ARBA00049902"/>
    </source>
</evidence>
<dbReference type="InterPro" id="IPR011815">
    <property type="entry name" value="PBP_1c"/>
</dbReference>
<protein>
    <recommendedName>
        <fullName evidence="10">peptidoglycan glycosyltransferase</fullName>
        <ecNumber evidence="10">2.4.99.28</ecNumber>
    </recommendedName>
</protein>
<feature type="signal peptide" evidence="12">
    <location>
        <begin position="1"/>
        <end position="20"/>
    </location>
</feature>
<dbReference type="UniPathway" id="UPA00219"/>
<dbReference type="EMBL" id="PVTD01000010">
    <property type="protein sequence ID" value="PRY21231.1"/>
    <property type="molecule type" value="Genomic_DNA"/>
</dbReference>
<evidence type="ECO:0000256" key="12">
    <source>
        <dbReference type="SAM" id="SignalP"/>
    </source>
</evidence>
<dbReference type="NCBIfam" id="TIGR02073">
    <property type="entry name" value="PBP_1c"/>
    <property type="match status" value="1"/>
</dbReference>
<dbReference type="InterPro" id="IPR001264">
    <property type="entry name" value="Glyco_trans_51"/>
</dbReference>
<keyword evidence="12" id="KW-0732">Signal</keyword>
<feature type="domain" description="Penicillin-binding C-terminal" evidence="15">
    <location>
        <begin position="594"/>
        <end position="674"/>
    </location>
</feature>
<dbReference type="InterPro" id="IPR012338">
    <property type="entry name" value="Beta-lactam/transpept-like"/>
</dbReference>
<dbReference type="GO" id="GO:0006508">
    <property type="term" value="P:proteolysis"/>
    <property type="evidence" value="ECO:0007669"/>
    <property type="project" value="UniProtKB-KW"/>
</dbReference>
<feature type="domain" description="Penicillin-binding protein transpeptidase" evidence="13">
    <location>
        <begin position="302"/>
        <end position="511"/>
    </location>
</feature>
<dbReference type="SUPFAM" id="SSF53955">
    <property type="entry name" value="Lysozyme-like"/>
    <property type="match status" value="1"/>
</dbReference>
<evidence type="ECO:0000259" key="14">
    <source>
        <dbReference type="Pfam" id="PF00912"/>
    </source>
</evidence>
<organism evidence="16 17">
    <name type="scientific">Aliiruegeria haliotis</name>
    <dbReference type="NCBI Taxonomy" id="1280846"/>
    <lineage>
        <taxon>Bacteria</taxon>
        <taxon>Pseudomonadati</taxon>
        <taxon>Pseudomonadota</taxon>
        <taxon>Alphaproteobacteria</taxon>
        <taxon>Rhodobacterales</taxon>
        <taxon>Roseobacteraceae</taxon>
        <taxon>Aliiruegeria</taxon>
    </lineage>
</organism>
<dbReference type="Gene3D" id="1.10.3810.10">
    <property type="entry name" value="Biosynthetic peptidoglycan transglycosylase-like"/>
    <property type="match status" value="1"/>
</dbReference>
<dbReference type="InterPro" id="IPR036950">
    <property type="entry name" value="PBP_transglycosylase"/>
</dbReference>
<dbReference type="SUPFAM" id="SSF56601">
    <property type="entry name" value="beta-lactamase/transpeptidase-like"/>
    <property type="match status" value="1"/>
</dbReference>
<evidence type="ECO:0000256" key="9">
    <source>
        <dbReference type="ARBA" id="ARBA00023268"/>
    </source>
</evidence>
<dbReference type="GO" id="GO:0008658">
    <property type="term" value="F:penicillin binding"/>
    <property type="evidence" value="ECO:0007669"/>
    <property type="project" value="InterPro"/>
</dbReference>
<evidence type="ECO:0000256" key="2">
    <source>
        <dbReference type="ARBA" id="ARBA00007090"/>
    </source>
</evidence>
<dbReference type="GO" id="GO:0009252">
    <property type="term" value="P:peptidoglycan biosynthetic process"/>
    <property type="evidence" value="ECO:0007669"/>
    <property type="project" value="UniProtKB-UniPathway"/>
</dbReference>
<evidence type="ECO:0000256" key="8">
    <source>
        <dbReference type="ARBA" id="ARBA00022801"/>
    </source>
</evidence>
<sequence>MSRYGLFLVAALLFAGAASRDAFDRWVAATVLPVLITETSVEVLDREGRLLRAFTVADGRWRLATREGGVDPLLPQMLIAYEDKRFHRHNGVDWIAMARAAGLALRYGRVVSGGSTLTMQVARLLEDSGTGQMAGKIRQMRVALALERQVSKAKILSLYFDNAPYGGNLEGVRAATLAYFGKEPRRLTPAEAALLVALPQAPSSRRPDRHAEAATIARDRVLDRMVGAGVLTDDKANAARLRPVSPDRRPFPAFAPHLAERLQQDNPLRNVHLTSIDRDLQAGLERLAREAVSDAGDRLSAAIMVADHRTGEVLATVGSAGYLSEIRGGWVDMTRALRSPGSTLKPLVYGLAFDAGLAHPETLVDDRPSLFGDYAPTNFDGAFRGTLQVRRALQLSLNIPVVALTDALGPARLLSGLRRAGTTPTLPGGVPGLAVALGGVGMSLEDLMRLYGGIARGGMAMPLSYGEPAAASQKRILSPEAAWQVGHILAGIAPPPHAARLRLAYKTGTSYGHRDAWALGYDGRHVAGVWIGRPDGTAVPGAFGGDLAAPILFRSFAYLKPEEDQLPPPPDGVLLLATSELPQPLQRFRSRTAAFETAPDAPRLAFPPDGAQVEAPDGLTLKVHGGVPPFTWLIDGAPAVLRTRTREAWVETPGPGYHALSVIDARGQSARAHVRLIN</sequence>
<reference evidence="16 17" key="1">
    <citation type="submission" date="2018-03" db="EMBL/GenBank/DDBJ databases">
        <title>Genomic Encyclopedia of Archaeal and Bacterial Type Strains, Phase II (KMG-II): from individual species to whole genera.</title>
        <authorList>
            <person name="Goeker M."/>
        </authorList>
    </citation>
    <scope>NUCLEOTIDE SEQUENCE [LARGE SCALE GENOMIC DNA]</scope>
    <source>
        <strain evidence="16 17">DSM 29328</strain>
    </source>
</reference>
<keyword evidence="4" id="KW-0121">Carboxypeptidase</keyword>
<evidence type="ECO:0000256" key="4">
    <source>
        <dbReference type="ARBA" id="ARBA00022645"/>
    </source>
</evidence>
<comment type="catalytic activity">
    <reaction evidence="11">
        <text>[GlcNAc-(1-&gt;4)-Mur2Ac(oyl-L-Ala-gamma-D-Glu-L-Lys-D-Ala-D-Ala)](n)-di-trans,octa-cis-undecaprenyl diphosphate + beta-D-GlcNAc-(1-&gt;4)-Mur2Ac(oyl-L-Ala-gamma-D-Glu-L-Lys-D-Ala-D-Ala)-di-trans,octa-cis-undecaprenyl diphosphate = [GlcNAc-(1-&gt;4)-Mur2Ac(oyl-L-Ala-gamma-D-Glu-L-Lys-D-Ala-D-Ala)](n+1)-di-trans,octa-cis-undecaprenyl diphosphate + di-trans,octa-cis-undecaprenyl diphosphate + H(+)</text>
        <dbReference type="Rhea" id="RHEA:23708"/>
        <dbReference type="Rhea" id="RHEA-COMP:9602"/>
        <dbReference type="Rhea" id="RHEA-COMP:9603"/>
        <dbReference type="ChEBI" id="CHEBI:15378"/>
        <dbReference type="ChEBI" id="CHEBI:58405"/>
        <dbReference type="ChEBI" id="CHEBI:60033"/>
        <dbReference type="ChEBI" id="CHEBI:78435"/>
        <dbReference type="EC" id="2.4.99.28"/>
    </reaction>
</comment>
<dbReference type="GO" id="GO:0030288">
    <property type="term" value="C:outer membrane-bounded periplasmic space"/>
    <property type="evidence" value="ECO:0007669"/>
    <property type="project" value="TreeGrafter"/>
</dbReference>
<dbReference type="GO" id="GO:0004180">
    <property type="term" value="F:carboxypeptidase activity"/>
    <property type="evidence" value="ECO:0007669"/>
    <property type="project" value="UniProtKB-KW"/>
</dbReference>
<evidence type="ECO:0000259" key="13">
    <source>
        <dbReference type="Pfam" id="PF00905"/>
    </source>
</evidence>
<dbReference type="AlphaFoldDB" id="A0A2T0RJC4"/>
<evidence type="ECO:0000256" key="7">
    <source>
        <dbReference type="ARBA" id="ARBA00022679"/>
    </source>
</evidence>
<dbReference type="PANTHER" id="PTHR32282:SF15">
    <property type="entry name" value="PENICILLIN-BINDING PROTEIN 1C"/>
    <property type="match status" value="1"/>
</dbReference>
<gene>
    <name evidence="16" type="ORF">CLV78_110105</name>
</gene>
<evidence type="ECO:0000259" key="15">
    <source>
        <dbReference type="Pfam" id="PF06832"/>
    </source>
</evidence>
<keyword evidence="6" id="KW-0328">Glycosyltransferase</keyword>
<comment type="pathway">
    <text evidence="1">Cell wall biogenesis; peptidoglycan biosynthesis.</text>
</comment>
<keyword evidence="8" id="KW-0378">Hydrolase</keyword>
<evidence type="ECO:0000256" key="6">
    <source>
        <dbReference type="ARBA" id="ARBA00022676"/>
    </source>
</evidence>
<dbReference type="Gene3D" id="3.40.710.10">
    <property type="entry name" value="DD-peptidase/beta-lactamase superfamily"/>
    <property type="match status" value="1"/>
</dbReference>
<comment type="similarity">
    <text evidence="3">In the N-terminal section; belongs to the glycosyltransferase 51 family.</text>
</comment>
<dbReference type="Proteomes" id="UP000239480">
    <property type="component" value="Unassembled WGS sequence"/>
</dbReference>
<dbReference type="InterPro" id="IPR023346">
    <property type="entry name" value="Lysozyme-like_dom_sf"/>
</dbReference>
<dbReference type="Pfam" id="PF00912">
    <property type="entry name" value="Transgly"/>
    <property type="match status" value="1"/>
</dbReference>
<feature type="domain" description="Glycosyl transferase family 51" evidence="14">
    <location>
        <begin position="58"/>
        <end position="225"/>
    </location>
</feature>
<dbReference type="GO" id="GO:0008955">
    <property type="term" value="F:peptidoglycan glycosyltransferase activity"/>
    <property type="evidence" value="ECO:0007669"/>
    <property type="project" value="UniProtKB-EC"/>
</dbReference>
<evidence type="ECO:0000313" key="16">
    <source>
        <dbReference type="EMBL" id="PRY21231.1"/>
    </source>
</evidence>
<keyword evidence="5" id="KW-0645">Protease</keyword>
<dbReference type="InterPro" id="IPR050396">
    <property type="entry name" value="Glycosyltr_51/Transpeptidase"/>
</dbReference>
<dbReference type="EC" id="2.4.99.28" evidence="10"/>
<evidence type="ECO:0000256" key="3">
    <source>
        <dbReference type="ARBA" id="ARBA00007739"/>
    </source>
</evidence>
<dbReference type="PANTHER" id="PTHR32282">
    <property type="entry name" value="BINDING PROTEIN TRANSPEPTIDASE, PUTATIVE-RELATED"/>
    <property type="match status" value="1"/>
</dbReference>
<accession>A0A2T0RJC4</accession>
<dbReference type="Pfam" id="PF06832">
    <property type="entry name" value="BiPBP_C"/>
    <property type="match status" value="1"/>
</dbReference>
<keyword evidence="17" id="KW-1185">Reference proteome</keyword>
<dbReference type="RefSeq" id="WP_106207058.1">
    <property type="nucleotide sequence ID" value="NZ_PVTD01000010.1"/>
</dbReference>
<name>A0A2T0RJC4_9RHOB</name>
<dbReference type="InterPro" id="IPR009647">
    <property type="entry name" value="PBP_C"/>
</dbReference>
<comment type="similarity">
    <text evidence="2">In the C-terminal section; belongs to the transpeptidase family.</text>
</comment>
<evidence type="ECO:0000313" key="17">
    <source>
        <dbReference type="Proteomes" id="UP000239480"/>
    </source>
</evidence>
<dbReference type="OrthoDB" id="9766909at2"/>
<keyword evidence="7" id="KW-0808">Transferase</keyword>
<comment type="caution">
    <text evidence="16">The sequence shown here is derived from an EMBL/GenBank/DDBJ whole genome shotgun (WGS) entry which is preliminary data.</text>
</comment>
<dbReference type="InterPro" id="IPR001460">
    <property type="entry name" value="PCN-bd_Tpept"/>
</dbReference>
<keyword evidence="9" id="KW-0511">Multifunctional enzyme</keyword>